<dbReference type="Gene3D" id="1.10.10.10">
    <property type="entry name" value="Winged helix-like DNA-binding domain superfamily/Winged helix DNA-binding domain"/>
    <property type="match status" value="1"/>
</dbReference>
<keyword evidence="2" id="KW-0238">DNA-binding</keyword>
<evidence type="ECO:0000313" key="6">
    <source>
        <dbReference type="EMBL" id="MCU4974532.1"/>
    </source>
</evidence>
<dbReference type="RefSeq" id="WP_338003575.1">
    <property type="nucleotide sequence ID" value="NZ_JAOPKA010000005.1"/>
</dbReference>
<gene>
    <name evidence="6" type="ORF">OB955_17570</name>
    <name evidence="5" type="ORF">OB960_10075</name>
</gene>
<feature type="domain" description="HTH asnC-type" evidence="4">
    <location>
        <begin position="28"/>
        <end position="88"/>
    </location>
</feature>
<evidence type="ECO:0000256" key="1">
    <source>
        <dbReference type="ARBA" id="ARBA00023015"/>
    </source>
</evidence>
<keyword evidence="7" id="KW-1185">Reference proteome</keyword>
<dbReference type="InterPro" id="IPR019888">
    <property type="entry name" value="Tscrpt_reg_AsnC-like"/>
</dbReference>
<dbReference type="SUPFAM" id="SSF54909">
    <property type="entry name" value="Dimeric alpha+beta barrel"/>
    <property type="match status" value="1"/>
</dbReference>
<proteinExistence type="predicted"/>
<dbReference type="Proteomes" id="UP001320972">
    <property type="component" value="Unassembled WGS sequence"/>
</dbReference>
<dbReference type="InterPro" id="IPR000485">
    <property type="entry name" value="AsnC-type_HTH_dom"/>
</dbReference>
<dbReference type="PRINTS" id="PR00033">
    <property type="entry name" value="HTHASNC"/>
</dbReference>
<dbReference type="SUPFAM" id="SSF46785">
    <property type="entry name" value="Winged helix' DNA-binding domain"/>
    <property type="match status" value="1"/>
</dbReference>
<evidence type="ECO:0000313" key="5">
    <source>
        <dbReference type="EMBL" id="MCU4741742.1"/>
    </source>
</evidence>
<evidence type="ECO:0000259" key="4">
    <source>
        <dbReference type="PROSITE" id="PS50956"/>
    </source>
</evidence>
<dbReference type="InterPro" id="IPR011008">
    <property type="entry name" value="Dimeric_a/b-barrel"/>
</dbReference>
<dbReference type="PANTHER" id="PTHR30154">
    <property type="entry name" value="LEUCINE-RESPONSIVE REGULATORY PROTEIN"/>
    <property type="match status" value="1"/>
</dbReference>
<evidence type="ECO:0000256" key="2">
    <source>
        <dbReference type="ARBA" id="ARBA00023125"/>
    </source>
</evidence>
<sequence>MADASVTPSESEDIVGSESIQELITDHLDEIDYQIYRILNEDGRISDTELGDRVGLSRTAVRRRRKKLQQDNVIKIIAVMVLQEVDLEYADVRISLESETTTREVDEFVEFLLEQELVYEVNEYLGETDLLVRVWHSSLREVKSYVNELVHCSDVVAEYEVVPVIQTHKAWHSDIDASPE</sequence>
<dbReference type="InterPro" id="IPR036390">
    <property type="entry name" value="WH_DNA-bd_sf"/>
</dbReference>
<reference evidence="5 7" key="1">
    <citation type="submission" date="2022-09" db="EMBL/GenBank/DDBJ databases">
        <title>Enrichment on poylsaccharides allowed isolation of novel metabolic and taxonomic groups of Haloarchaea.</title>
        <authorList>
            <person name="Sorokin D.Y."/>
            <person name="Elcheninov A.G."/>
            <person name="Khizhniak T.V."/>
            <person name="Kolganova T.V."/>
            <person name="Kublanov I.V."/>
        </authorList>
    </citation>
    <scope>NUCLEOTIDE SEQUENCE</scope>
    <source>
        <strain evidence="6 7">AArc-m2/3/4</strain>
        <strain evidence="5">AArc-xg1-1</strain>
    </source>
</reference>
<dbReference type="GO" id="GO:0043565">
    <property type="term" value="F:sequence-specific DNA binding"/>
    <property type="evidence" value="ECO:0007669"/>
    <property type="project" value="InterPro"/>
</dbReference>
<dbReference type="Gene3D" id="3.30.70.920">
    <property type="match status" value="1"/>
</dbReference>
<dbReference type="PROSITE" id="PS50956">
    <property type="entry name" value="HTH_ASNC_2"/>
    <property type="match status" value="1"/>
</dbReference>
<keyword evidence="1" id="KW-0805">Transcription regulation</keyword>
<evidence type="ECO:0000256" key="3">
    <source>
        <dbReference type="ARBA" id="ARBA00023163"/>
    </source>
</evidence>
<evidence type="ECO:0000313" key="7">
    <source>
        <dbReference type="Proteomes" id="UP001320972"/>
    </source>
</evidence>
<dbReference type="SMART" id="SM00344">
    <property type="entry name" value="HTH_ASNC"/>
    <property type="match status" value="1"/>
</dbReference>
<dbReference type="EMBL" id="JAOPKA010000005">
    <property type="protein sequence ID" value="MCU4741742.1"/>
    <property type="molecule type" value="Genomic_DNA"/>
</dbReference>
<dbReference type="Pfam" id="PF13404">
    <property type="entry name" value="HTH_AsnC-type"/>
    <property type="match status" value="1"/>
</dbReference>
<protein>
    <submittedName>
        <fullName evidence="5">Lrp/AsnC family transcriptional regulator</fullName>
    </submittedName>
</protein>
<dbReference type="InterPro" id="IPR036388">
    <property type="entry name" value="WH-like_DNA-bd_sf"/>
</dbReference>
<dbReference type="PANTHER" id="PTHR30154:SF34">
    <property type="entry name" value="TRANSCRIPTIONAL REGULATOR AZLB"/>
    <property type="match status" value="1"/>
</dbReference>
<dbReference type="GO" id="GO:0043200">
    <property type="term" value="P:response to amino acid"/>
    <property type="evidence" value="ECO:0007669"/>
    <property type="project" value="TreeGrafter"/>
</dbReference>
<keyword evidence="3" id="KW-0804">Transcription</keyword>
<organism evidence="5 8">
    <name type="scientific">Natronoglomus mannanivorans</name>
    <dbReference type="NCBI Taxonomy" id="2979990"/>
    <lineage>
        <taxon>Archaea</taxon>
        <taxon>Methanobacteriati</taxon>
        <taxon>Methanobacteriota</taxon>
        <taxon>Stenosarchaea group</taxon>
        <taxon>Halobacteria</taxon>
        <taxon>Halobacteriales</taxon>
        <taxon>Natrialbaceae</taxon>
        <taxon>Natronoglomus</taxon>
    </lineage>
</organism>
<dbReference type="GO" id="GO:0005829">
    <property type="term" value="C:cytosol"/>
    <property type="evidence" value="ECO:0007669"/>
    <property type="project" value="TreeGrafter"/>
</dbReference>
<dbReference type="AlphaFoldDB" id="A0AAP3E283"/>
<dbReference type="Proteomes" id="UP001321018">
    <property type="component" value="Unassembled WGS sequence"/>
</dbReference>
<comment type="caution">
    <text evidence="5">The sequence shown here is derived from an EMBL/GenBank/DDBJ whole genome shotgun (WGS) entry which is preliminary data.</text>
</comment>
<evidence type="ECO:0000313" key="8">
    <source>
        <dbReference type="Proteomes" id="UP001321018"/>
    </source>
</evidence>
<dbReference type="EMBL" id="JAOPKB010000012">
    <property type="protein sequence ID" value="MCU4974532.1"/>
    <property type="molecule type" value="Genomic_DNA"/>
</dbReference>
<accession>A0AAP3E283</accession>
<name>A0AAP3E283_9EURY</name>